<evidence type="ECO:0000313" key="3">
    <source>
        <dbReference type="EMBL" id="MVW76092.1"/>
    </source>
</evidence>
<evidence type="ECO:0000259" key="2">
    <source>
        <dbReference type="Pfam" id="PF00248"/>
    </source>
</evidence>
<dbReference type="Gene3D" id="3.20.20.100">
    <property type="entry name" value="NADP-dependent oxidoreductase domain"/>
    <property type="match status" value="1"/>
</dbReference>
<dbReference type="Pfam" id="PF00248">
    <property type="entry name" value="Aldo_ket_red"/>
    <property type="match status" value="1"/>
</dbReference>
<gene>
    <name evidence="3" type="ORF">GJV18_12265</name>
</gene>
<dbReference type="RefSeq" id="WP_160345797.1">
    <property type="nucleotide sequence ID" value="NZ_WKJZ01000001.1"/>
</dbReference>
<name>A0A6I4KZ64_9PSED</name>
<dbReference type="InterPro" id="IPR036812">
    <property type="entry name" value="NAD(P)_OxRdtase_dom_sf"/>
</dbReference>
<keyword evidence="4" id="KW-1185">Reference proteome</keyword>
<dbReference type="PANTHER" id="PTHR43312">
    <property type="entry name" value="D-THREO-ALDOSE 1-DEHYDROGENASE"/>
    <property type="match status" value="1"/>
</dbReference>
<feature type="domain" description="NADP-dependent oxidoreductase" evidence="2">
    <location>
        <begin position="5"/>
        <end position="269"/>
    </location>
</feature>
<comment type="caution">
    <text evidence="3">The sequence shown here is derived from an EMBL/GenBank/DDBJ whole genome shotgun (WGS) entry which is preliminary data.</text>
</comment>
<reference evidence="3 4" key="1">
    <citation type="submission" date="2019-11" db="EMBL/GenBank/DDBJ databases">
        <title>Pseudomonas flavidum sp. nov., isolated from Baiyang Lake.</title>
        <authorList>
            <person name="Zhao Y."/>
        </authorList>
    </citation>
    <scope>NUCLEOTIDE SEQUENCE [LARGE SCALE GENOMIC DNA]</scope>
    <source>
        <strain evidence="4">R-22-3 w-18</strain>
    </source>
</reference>
<accession>A0A6I4KZ64</accession>
<dbReference type="PANTHER" id="PTHR43312:SF1">
    <property type="entry name" value="NADP-DEPENDENT OXIDOREDUCTASE DOMAIN-CONTAINING PROTEIN"/>
    <property type="match status" value="1"/>
</dbReference>
<organism evidence="3 4">
    <name type="scientific">Pseudomonas xionganensis</name>
    <dbReference type="NCBI Taxonomy" id="2654845"/>
    <lineage>
        <taxon>Bacteria</taxon>
        <taxon>Pseudomonadati</taxon>
        <taxon>Pseudomonadota</taxon>
        <taxon>Gammaproteobacteria</taxon>
        <taxon>Pseudomonadales</taxon>
        <taxon>Pseudomonadaceae</taxon>
        <taxon>Pseudomonas</taxon>
    </lineage>
</organism>
<evidence type="ECO:0000313" key="4">
    <source>
        <dbReference type="Proteomes" id="UP000429555"/>
    </source>
</evidence>
<dbReference type="AlphaFoldDB" id="A0A6I4KZ64"/>
<dbReference type="EMBL" id="WKJZ01000001">
    <property type="protein sequence ID" value="MVW76092.1"/>
    <property type="molecule type" value="Genomic_DNA"/>
</dbReference>
<dbReference type="CDD" id="cd19097">
    <property type="entry name" value="AKR_unchar"/>
    <property type="match status" value="1"/>
</dbReference>
<feature type="region of interest" description="Disordered" evidence="1">
    <location>
        <begin position="271"/>
        <end position="291"/>
    </location>
</feature>
<dbReference type="SUPFAM" id="SSF51430">
    <property type="entry name" value="NAD(P)-linked oxidoreductase"/>
    <property type="match status" value="1"/>
</dbReference>
<evidence type="ECO:0000256" key="1">
    <source>
        <dbReference type="SAM" id="MobiDB-lite"/>
    </source>
</evidence>
<dbReference type="InterPro" id="IPR023210">
    <property type="entry name" value="NADP_OxRdtase_dom"/>
</dbReference>
<sequence length="291" mass="32390">MRPVKLALGTVQFGVNYGVANRQGQVGLDQAREIVTVARSSGLDTLDTAIAYGQSEATLGQLDLMDFKLITKLPALPDDCTDVPGWVEMQLAGSFERLGCSRIHGLLLHRPEQLLDGQGAALYRTLNELKRQGLVEKVGVSIYEPQELDRLFDDMHFDLVQAPFNVLDTRLIDSGWLQRLPALGCELHVRSVFMQGLLLMPVAERPAKFSRWAPLWQEWDNWLQASELTPVQACLRHALAFAEISRVVVGVDSARQLEEIVQAASGELPEIPSTLRSSDPDLLNPSRWNQL</sequence>
<proteinExistence type="predicted"/>
<dbReference type="InterPro" id="IPR053135">
    <property type="entry name" value="AKR2_Oxidoreductase"/>
</dbReference>
<protein>
    <submittedName>
        <fullName evidence="3">Aldo/keto reductase</fullName>
    </submittedName>
</protein>
<dbReference type="Proteomes" id="UP000429555">
    <property type="component" value="Unassembled WGS sequence"/>
</dbReference>